<dbReference type="Pfam" id="PF13723">
    <property type="entry name" value="Ketoacyl-synt_2"/>
    <property type="match status" value="1"/>
</dbReference>
<proteinExistence type="predicted"/>
<protein>
    <submittedName>
        <fullName evidence="2">Beta-ketoacyl synthase chain length factor</fullName>
    </submittedName>
</protein>
<keyword evidence="3" id="KW-1185">Reference proteome</keyword>
<evidence type="ECO:0000313" key="3">
    <source>
        <dbReference type="Proteomes" id="UP000812270"/>
    </source>
</evidence>
<reference evidence="2" key="1">
    <citation type="submission" date="2021-06" db="EMBL/GenBank/DDBJ databases">
        <authorList>
            <person name="Huq M.A."/>
        </authorList>
    </citation>
    <scope>NUCLEOTIDE SEQUENCE</scope>
    <source>
        <strain evidence="2">MAH-26</strain>
    </source>
</reference>
<comment type="caution">
    <text evidence="2">The sequence shown here is derived from an EMBL/GenBank/DDBJ whole genome shotgun (WGS) entry which is preliminary data.</text>
</comment>
<dbReference type="InterPro" id="IPR014030">
    <property type="entry name" value="Ketoacyl_synth_N"/>
</dbReference>
<organism evidence="2 3">
    <name type="scientific">Pinibacter aurantiacus</name>
    <dbReference type="NCBI Taxonomy" id="2851599"/>
    <lineage>
        <taxon>Bacteria</taxon>
        <taxon>Pseudomonadati</taxon>
        <taxon>Bacteroidota</taxon>
        <taxon>Chitinophagia</taxon>
        <taxon>Chitinophagales</taxon>
        <taxon>Chitinophagaceae</taxon>
        <taxon>Pinibacter</taxon>
    </lineage>
</organism>
<accession>A0A9E2SB41</accession>
<sequence>MFNPVYITSARAICAQDTFSNNNLPEEIKVFEQNILNYHEPDYKQYFTIMQLRRMTRIIKIGLVTAIEALKDAKLEHPQAIITGTAKGSMTDTEKFLHDIVDFNEGTLNPTAFIQSTYNALNGLIALHHNANGYNSTYVHRGFSLENSLMDAIMLFEENRIENALIGCFEEMTAEHYELKKKMGYWKNEAMKNINLLDSSTAGTIAGEGTFFLTLNKNAENAIATLSGLRMLYNADEALVKITFKNFLAEHNLSLDEVDAVFLSYNGNIETRHFEDAISQQLSPSTNQLAFKHLCGEFDTAAGFALWAATKVLQHQTIHPSLIFKKGTSSTLKNVVIYNQYNGKEHAFYLLEKQ</sequence>
<name>A0A9E2SB41_9BACT</name>
<feature type="domain" description="Beta-ketoacyl synthase-like N-terminal" evidence="1">
    <location>
        <begin position="47"/>
        <end position="179"/>
    </location>
</feature>
<dbReference type="RefSeq" id="WP_217794061.1">
    <property type="nucleotide sequence ID" value="NZ_JAHSPG010000016.1"/>
</dbReference>
<dbReference type="Proteomes" id="UP000812270">
    <property type="component" value="Unassembled WGS sequence"/>
</dbReference>
<dbReference type="EMBL" id="JAHSPG010000016">
    <property type="protein sequence ID" value="MBV4359798.1"/>
    <property type="molecule type" value="Genomic_DNA"/>
</dbReference>
<dbReference type="AlphaFoldDB" id="A0A9E2SB41"/>
<evidence type="ECO:0000313" key="2">
    <source>
        <dbReference type="EMBL" id="MBV4359798.1"/>
    </source>
</evidence>
<gene>
    <name evidence="2" type="ORF">KTO63_21720</name>
</gene>
<evidence type="ECO:0000259" key="1">
    <source>
        <dbReference type="Pfam" id="PF13723"/>
    </source>
</evidence>